<dbReference type="InterPro" id="IPR011706">
    <property type="entry name" value="Cu-oxidase_C"/>
</dbReference>
<keyword evidence="3" id="KW-0479">Metal-binding</keyword>
<feature type="domain" description="Plastocyanin-like" evidence="11">
    <location>
        <begin position="378"/>
        <end position="498"/>
    </location>
</feature>
<keyword evidence="14" id="KW-1185">Reference proteome</keyword>
<dbReference type="EC" id="1.16.3.4" evidence="5"/>
<dbReference type="RefSeq" id="WP_377338738.1">
    <property type="nucleotide sequence ID" value="NZ_JBHLUE010000011.1"/>
</dbReference>
<evidence type="ECO:0000256" key="2">
    <source>
        <dbReference type="ARBA" id="ARBA00011245"/>
    </source>
</evidence>
<protein>
    <recommendedName>
        <fullName evidence="6">Multicopper oxidase CueO</fullName>
        <ecNumber evidence="5">1.16.3.4</ecNumber>
    </recommendedName>
    <alternativeName>
        <fullName evidence="7">Copper efflux oxidase</fullName>
    </alternativeName>
    <alternativeName>
        <fullName evidence="8">Cuprous oxidase</fullName>
    </alternativeName>
</protein>
<dbReference type="InterPro" id="IPR045087">
    <property type="entry name" value="Cu-oxidase_fam"/>
</dbReference>
<accession>A0ABV6NWV2</accession>
<dbReference type="CDD" id="cd13890">
    <property type="entry name" value="CuRO_3_CueO_FtsP"/>
    <property type="match status" value="1"/>
</dbReference>
<feature type="chain" id="PRO_5045219022" description="Multicopper oxidase CueO" evidence="10">
    <location>
        <begin position="28"/>
        <end position="500"/>
    </location>
</feature>
<evidence type="ECO:0000256" key="9">
    <source>
        <dbReference type="ARBA" id="ARBA00048092"/>
    </source>
</evidence>
<evidence type="ECO:0000313" key="13">
    <source>
        <dbReference type="EMBL" id="MFC0565161.1"/>
    </source>
</evidence>
<comment type="subunit">
    <text evidence="2">Monomer.</text>
</comment>
<dbReference type="SUPFAM" id="SSF49503">
    <property type="entry name" value="Cupredoxins"/>
    <property type="match status" value="3"/>
</dbReference>
<evidence type="ECO:0000256" key="4">
    <source>
        <dbReference type="ARBA" id="ARBA00023002"/>
    </source>
</evidence>
<dbReference type="InterPro" id="IPR011707">
    <property type="entry name" value="Cu-oxidase-like_N"/>
</dbReference>
<feature type="signal peptide" evidence="10">
    <location>
        <begin position="1"/>
        <end position="27"/>
    </location>
</feature>
<comment type="caution">
    <text evidence="13">The sequence shown here is derived from an EMBL/GenBank/DDBJ whole genome shotgun (WGS) entry which is preliminary data.</text>
</comment>
<organism evidence="13 14">
    <name type="scientific">Plantactinospora siamensis</name>
    <dbReference type="NCBI Taxonomy" id="555372"/>
    <lineage>
        <taxon>Bacteria</taxon>
        <taxon>Bacillati</taxon>
        <taxon>Actinomycetota</taxon>
        <taxon>Actinomycetes</taxon>
        <taxon>Micromonosporales</taxon>
        <taxon>Micromonosporaceae</taxon>
        <taxon>Plantactinospora</taxon>
    </lineage>
</organism>
<comment type="catalytic activity">
    <reaction evidence="9">
        <text>4 Cu(+) + O2 + 4 H(+) = 4 Cu(2+) + 2 H2O</text>
        <dbReference type="Rhea" id="RHEA:30083"/>
        <dbReference type="ChEBI" id="CHEBI:15377"/>
        <dbReference type="ChEBI" id="CHEBI:15378"/>
        <dbReference type="ChEBI" id="CHEBI:15379"/>
        <dbReference type="ChEBI" id="CHEBI:29036"/>
        <dbReference type="ChEBI" id="CHEBI:49552"/>
        <dbReference type="EC" id="1.16.3.4"/>
    </reaction>
    <physiologicalReaction direction="left-to-right" evidence="9">
        <dbReference type="Rhea" id="RHEA:30084"/>
    </physiologicalReaction>
</comment>
<keyword evidence="4" id="KW-0560">Oxidoreductase</keyword>
<evidence type="ECO:0000256" key="6">
    <source>
        <dbReference type="ARBA" id="ARBA00041027"/>
    </source>
</evidence>
<evidence type="ECO:0000259" key="12">
    <source>
        <dbReference type="Pfam" id="PF07732"/>
    </source>
</evidence>
<dbReference type="InterPro" id="IPR008972">
    <property type="entry name" value="Cupredoxin"/>
</dbReference>
<dbReference type="PANTHER" id="PTHR48267:SF1">
    <property type="entry name" value="BILIRUBIN OXIDASE"/>
    <property type="match status" value="1"/>
</dbReference>
<dbReference type="Pfam" id="PF07731">
    <property type="entry name" value="Cu-oxidase_2"/>
    <property type="match status" value="1"/>
</dbReference>
<feature type="domain" description="Plastocyanin-like" evidence="12">
    <location>
        <begin position="108"/>
        <end position="212"/>
    </location>
</feature>
<dbReference type="InterPro" id="IPR002355">
    <property type="entry name" value="Cu_oxidase_Cu_BS"/>
</dbReference>
<proteinExistence type="inferred from homology"/>
<evidence type="ECO:0000313" key="14">
    <source>
        <dbReference type="Proteomes" id="UP001589894"/>
    </source>
</evidence>
<dbReference type="Pfam" id="PF07732">
    <property type="entry name" value="Cu-oxidase_3"/>
    <property type="match status" value="1"/>
</dbReference>
<keyword evidence="10" id="KW-0732">Signal</keyword>
<evidence type="ECO:0000259" key="11">
    <source>
        <dbReference type="Pfam" id="PF07731"/>
    </source>
</evidence>
<dbReference type="PANTHER" id="PTHR48267">
    <property type="entry name" value="CUPREDOXIN SUPERFAMILY PROTEIN"/>
    <property type="match status" value="1"/>
</dbReference>
<dbReference type="PROSITE" id="PS51318">
    <property type="entry name" value="TAT"/>
    <property type="match status" value="1"/>
</dbReference>
<evidence type="ECO:0000256" key="3">
    <source>
        <dbReference type="ARBA" id="ARBA00022723"/>
    </source>
</evidence>
<dbReference type="Gene3D" id="2.60.40.420">
    <property type="entry name" value="Cupredoxins - blue copper proteins"/>
    <property type="match status" value="3"/>
</dbReference>
<gene>
    <name evidence="13" type="ORF">ACFFHU_13580</name>
</gene>
<dbReference type="EMBL" id="JBHLUE010000011">
    <property type="protein sequence ID" value="MFC0565161.1"/>
    <property type="molecule type" value="Genomic_DNA"/>
</dbReference>
<evidence type="ECO:0000256" key="1">
    <source>
        <dbReference type="ARBA" id="ARBA00010609"/>
    </source>
</evidence>
<reference evidence="13 14" key="1">
    <citation type="submission" date="2024-09" db="EMBL/GenBank/DDBJ databases">
        <authorList>
            <person name="Sun Q."/>
            <person name="Mori K."/>
        </authorList>
    </citation>
    <scope>NUCLEOTIDE SEQUENCE [LARGE SCALE GENOMIC DNA]</scope>
    <source>
        <strain evidence="13 14">TBRC 2205</strain>
    </source>
</reference>
<dbReference type="InterPro" id="IPR006311">
    <property type="entry name" value="TAT_signal"/>
</dbReference>
<name>A0ABV6NWV2_9ACTN</name>
<dbReference type="Proteomes" id="UP001589894">
    <property type="component" value="Unassembled WGS sequence"/>
</dbReference>
<evidence type="ECO:0000256" key="5">
    <source>
        <dbReference type="ARBA" id="ARBA00038978"/>
    </source>
</evidence>
<evidence type="ECO:0000256" key="10">
    <source>
        <dbReference type="SAM" id="SignalP"/>
    </source>
</evidence>
<evidence type="ECO:0000256" key="7">
    <source>
        <dbReference type="ARBA" id="ARBA00042896"/>
    </source>
</evidence>
<comment type="similarity">
    <text evidence="1">Belongs to the multicopper oxidase family.</text>
</comment>
<dbReference type="PROSITE" id="PS00080">
    <property type="entry name" value="MULTICOPPER_OXIDASE2"/>
    <property type="match status" value="1"/>
</dbReference>
<evidence type="ECO:0000256" key="8">
    <source>
        <dbReference type="ARBA" id="ARBA00043090"/>
    </source>
</evidence>
<sequence>MLDRRSLLKYGAVAGSALLAPSAVVTAARAASAPAAAGSGAAPSAAPQGHVHAHGAAAVPVDAPGITATPFSVPLPIPRTLRPTHRSRDADHYTLTHAPAEEEIFLGTRTAIYAYGGSFVGPTIRARRGRAVTITHHNGLADPTTVHLHGGHVPADSDGYPMDLIAPGASKTYRYPNSQPSATLWYHDHAHGLEAEHVYRGLHGFYLLEDPAEWRLRLPGGRYDIPLLLNDAQFDADGQLVWRMNDFINRRTVLVNGRPQPYLRVAARRYRLRLLDAANLRSFALSLSTGDPLVQVASDGGLLPAPASVPAVSISPGERAEVVVDFSRYAPGTQVFLVDAVAGQLLRFDVVDHAFDLSRVPAQLRQMPGLPTPTTTRQVSLGMDLPTGTFRINGKLFDMDRVDAVIQRGTSEVWEITNTDTMLGIPHNLHLHLVQFRVLTRNGQPPAPTEAGFKDTVPVAPGEVVRVLATFGDYVGRYVYHCHLLDHSATGMMAQFEVVA</sequence>